<dbReference type="EMBL" id="AMZH03016368">
    <property type="protein sequence ID" value="RRT44601.1"/>
    <property type="molecule type" value="Genomic_DNA"/>
</dbReference>
<sequence>MSATDKVESVTASSSSVELDPLLKDLTEKKLSFKKNVVSLAAELKDVRRRLALQEQSFTKETHTRKVAFDCLVVKNAKSMEEEIGQLQICLQDKDEKLKTSVSTSQEYQPGCTEGSRSVEGEGRRKRKPSKKRENSIQEVIAKWRLSFFFAEGWSRLRPSSHSSSKVEASAAFLVFFAKGRRCLQPLTSSSNATDEEKIAFFSSSKGKRRR</sequence>
<name>A0A426XZ65_ENSVE</name>
<protein>
    <submittedName>
        <fullName evidence="2">Uncharacterized protein</fullName>
    </submittedName>
</protein>
<proteinExistence type="predicted"/>
<reference evidence="2 3" key="1">
    <citation type="journal article" date="2014" name="Agronomy (Basel)">
        <title>A Draft Genome Sequence for Ensete ventricosum, the Drought-Tolerant Tree Against Hunger.</title>
        <authorList>
            <person name="Harrison J."/>
            <person name="Moore K.A."/>
            <person name="Paszkiewicz K."/>
            <person name="Jones T."/>
            <person name="Grant M."/>
            <person name="Ambacheew D."/>
            <person name="Muzemil S."/>
            <person name="Studholme D.J."/>
        </authorList>
    </citation>
    <scope>NUCLEOTIDE SEQUENCE [LARGE SCALE GENOMIC DNA]</scope>
</reference>
<feature type="region of interest" description="Disordered" evidence="1">
    <location>
        <begin position="102"/>
        <end position="134"/>
    </location>
</feature>
<gene>
    <name evidence="2" type="ORF">B296_00055661</name>
</gene>
<evidence type="ECO:0000313" key="2">
    <source>
        <dbReference type="EMBL" id="RRT44601.1"/>
    </source>
</evidence>
<dbReference type="Proteomes" id="UP000287651">
    <property type="component" value="Unassembled WGS sequence"/>
</dbReference>
<comment type="caution">
    <text evidence="2">The sequence shown here is derived from an EMBL/GenBank/DDBJ whole genome shotgun (WGS) entry which is preliminary data.</text>
</comment>
<evidence type="ECO:0000256" key="1">
    <source>
        <dbReference type="SAM" id="MobiDB-lite"/>
    </source>
</evidence>
<evidence type="ECO:0000313" key="3">
    <source>
        <dbReference type="Proteomes" id="UP000287651"/>
    </source>
</evidence>
<dbReference type="PANTHER" id="PTHR48145:SF5">
    <property type="entry name" value="NUCLEAR ENVELOPE-ASSOCIATED PROTEIN 2"/>
    <property type="match status" value="1"/>
</dbReference>
<accession>A0A426XZ65</accession>
<organism evidence="2 3">
    <name type="scientific">Ensete ventricosum</name>
    <name type="common">Abyssinian banana</name>
    <name type="synonym">Musa ensete</name>
    <dbReference type="NCBI Taxonomy" id="4639"/>
    <lineage>
        <taxon>Eukaryota</taxon>
        <taxon>Viridiplantae</taxon>
        <taxon>Streptophyta</taxon>
        <taxon>Embryophyta</taxon>
        <taxon>Tracheophyta</taxon>
        <taxon>Spermatophyta</taxon>
        <taxon>Magnoliopsida</taxon>
        <taxon>Liliopsida</taxon>
        <taxon>Zingiberales</taxon>
        <taxon>Musaceae</taxon>
        <taxon>Ensete</taxon>
    </lineage>
</organism>
<dbReference type="InterPro" id="IPR049932">
    <property type="entry name" value="NEAP1-4"/>
</dbReference>
<dbReference type="PANTHER" id="PTHR48145">
    <property type="entry name" value="NUCLEAR ENVELOPE-ASSOCIATED PROTEIN 1"/>
    <property type="match status" value="1"/>
</dbReference>
<dbReference type="AlphaFoldDB" id="A0A426XZ65"/>